<dbReference type="OrthoDB" id="2958217at2759"/>
<evidence type="ECO:0000313" key="4">
    <source>
        <dbReference type="Proteomes" id="UP000800041"/>
    </source>
</evidence>
<dbReference type="Proteomes" id="UP000800041">
    <property type="component" value="Unassembled WGS sequence"/>
</dbReference>
<dbReference type="PANTHER" id="PTHR33112">
    <property type="entry name" value="DOMAIN PROTEIN, PUTATIVE-RELATED"/>
    <property type="match status" value="1"/>
</dbReference>
<dbReference type="PANTHER" id="PTHR33112:SF12">
    <property type="entry name" value="HETEROKARYON INCOMPATIBILITY DOMAIN-CONTAINING PROTEIN"/>
    <property type="match status" value="1"/>
</dbReference>
<evidence type="ECO:0000313" key="3">
    <source>
        <dbReference type="EMBL" id="KAF1984593.1"/>
    </source>
</evidence>
<sequence length="687" mass="78182">MPIHGDGSTIDFPPIRLWLSQCENLHPPDEEANVPAALEQKGDVGVGRDVHFAKVQHVTKLGKHVDLTLIDVFSERLVEKTSEMRYVALSYVWGKNVVLQSRMENFAQLREPGALDSTSGVARVVLDAMEVVRQLGERYLWVDALCIIQDDAGNKHTNISQMDKVYSQCVFTIVAAACQNSDSPLPGVHPGSRGPQISEPAHNLRLLKDPPSLADVLSTSTYDTRAWTLQERLLSPRCFFFTPDQLVLQCAWQRYSELYSSSAPRLLDGGIDYRFSGHSITLLKFPKYTRPLEQVRIPFELKHKAEAEPSAFQFNPSSGFVFYRDLAGMYSARRLSFETDAFNAFAGIMRMLESQWVTASAWALPVDIFHMALLWTPRMRIGHRGGETTAAGGSRDENIGKEGNGTEKSKEPPSTTTTMTKRTMFPSWSWISSNTEITWMPPLHNFESIPPEEGYHRAVFTLTPVIRDIVIGDGKSDKWTDLEKTTRDACPFSQDDRVLKFKTQTLASFHFTIGQIDDVEAVEQERFLHPGYKAFKPPPSEQGRSRKHQPSTYFALWNLDVRPMRNRDGKVVGMIILPNNDEDFPHEWKNVCNNDDEHKYILLSNLYEEENDSYYVSIGIRPLMRYGYCERDICNVMLVRRRRRRDGGGGQEVRELPVDWERVALAQVERRAWEACGPDVESEVRLV</sequence>
<evidence type="ECO:0000256" key="1">
    <source>
        <dbReference type="SAM" id="MobiDB-lite"/>
    </source>
</evidence>
<organism evidence="3 4">
    <name type="scientific">Aulographum hederae CBS 113979</name>
    <dbReference type="NCBI Taxonomy" id="1176131"/>
    <lineage>
        <taxon>Eukaryota</taxon>
        <taxon>Fungi</taxon>
        <taxon>Dikarya</taxon>
        <taxon>Ascomycota</taxon>
        <taxon>Pezizomycotina</taxon>
        <taxon>Dothideomycetes</taxon>
        <taxon>Pleosporomycetidae</taxon>
        <taxon>Aulographales</taxon>
        <taxon>Aulographaceae</taxon>
    </lineage>
</organism>
<dbReference type="AlphaFoldDB" id="A0A6G1GUF9"/>
<name>A0A6G1GUF9_9PEZI</name>
<accession>A0A6G1GUF9</accession>
<proteinExistence type="predicted"/>
<reference evidence="3" key="1">
    <citation type="journal article" date="2020" name="Stud. Mycol.">
        <title>101 Dothideomycetes genomes: a test case for predicting lifestyles and emergence of pathogens.</title>
        <authorList>
            <person name="Haridas S."/>
            <person name="Albert R."/>
            <person name="Binder M."/>
            <person name="Bloem J."/>
            <person name="Labutti K."/>
            <person name="Salamov A."/>
            <person name="Andreopoulos B."/>
            <person name="Baker S."/>
            <person name="Barry K."/>
            <person name="Bills G."/>
            <person name="Bluhm B."/>
            <person name="Cannon C."/>
            <person name="Castanera R."/>
            <person name="Culley D."/>
            <person name="Daum C."/>
            <person name="Ezra D."/>
            <person name="Gonzalez J."/>
            <person name="Henrissat B."/>
            <person name="Kuo A."/>
            <person name="Liang C."/>
            <person name="Lipzen A."/>
            <person name="Lutzoni F."/>
            <person name="Magnuson J."/>
            <person name="Mondo S."/>
            <person name="Nolan M."/>
            <person name="Ohm R."/>
            <person name="Pangilinan J."/>
            <person name="Park H.-J."/>
            <person name="Ramirez L."/>
            <person name="Alfaro M."/>
            <person name="Sun H."/>
            <person name="Tritt A."/>
            <person name="Yoshinaga Y."/>
            <person name="Zwiers L.-H."/>
            <person name="Turgeon B."/>
            <person name="Goodwin S."/>
            <person name="Spatafora J."/>
            <person name="Crous P."/>
            <person name="Grigoriev I."/>
        </authorList>
    </citation>
    <scope>NUCLEOTIDE SEQUENCE</scope>
    <source>
        <strain evidence="3">CBS 113979</strain>
    </source>
</reference>
<gene>
    <name evidence="3" type="ORF">K402DRAFT_422797</name>
</gene>
<protein>
    <submittedName>
        <fullName evidence="3">HET-domain-containing protein</fullName>
    </submittedName>
</protein>
<dbReference type="EMBL" id="ML977167">
    <property type="protein sequence ID" value="KAF1984593.1"/>
    <property type="molecule type" value="Genomic_DNA"/>
</dbReference>
<feature type="compositionally biased region" description="Basic and acidic residues" evidence="1">
    <location>
        <begin position="394"/>
        <end position="411"/>
    </location>
</feature>
<feature type="region of interest" description="Disordered" evidence="1">
    <location>
        <begin position="385"/>
        <end position="419"/>
    </location>
</feature>
<dbReference type="Pfam" id="PF06985">
    <property type="entry name" value="HET"/>
    <property type="match status" value="1"/>
</dbReference>
<feature type="domain" description="Heterokaryon incompatibility" evidence="2">
    <location>
        <begin position="86"/>
        <end position="231"/>
    </location>
</feature>
<dbReference type="InterPro" id="IPR010730">
    <property type="entry name" value="HET"/>
</dbReference>
<keyword evidence="4" id="KW-1185">Reference proteome</keyword>
<evidence type="ECO:0000259" key="2">
    <source>
        <dbReference type="Pfam" id="PF06985"/>
    </source>
</evidence>